<evidence type="ECO:0000256" key="4">
    <source>
        <dbReference type="ARBA" id="ARBA00023128"/>
    </source>
</evidence>
<evidence type="ECO:0000313" key="9">
    <source>
        <dbReference type="Proteomes" id="UP001139887"/>
    </source>
</evidence>
<evidence type="ECO:0000256" key="5">
    <source>
        <dbReference type="ARBA" id="ARBA00023186"/>
    </source>
</evidence>
<evidence type="ECO:0000256" key="2">
    <source>
        <dbReference type="ARBA" id="ARBA00006020"/>
    </source>
</evidence>
<evidence type="ECO:0000256" key="1">
    <source>
        <dbReference type="ARBA" id="ARBA00004305"/>
    </source>
</evidence>
<dbReference type="Pfam" id="PF13233">
    <property type="entry name" value="Complex1_LYR_2"/>
    <property type="match status" value="1"/>
</dbReference>
<dbReference type="Proteomes" id="UP001139887">
    <property type="component" value="Unassembled WGS sequence"/>
</dbReference>
<protein>
    <recommendedName>
        <fullName evidence="6">Succinate dehydrogenase assembly factor 3</fullName>
        <shortName evidence="6">SDH assembly factor 3</shortName>
        <shortName evidence="6">SDHAF3</shortName>
    </recommendedName>
</protein>
<feature type="region of interest" description="Disordered" evidence="7">
    <location>
        <begin position="100"/>
        <end position="122"/>
    </location>
</feature>
<dbReference type="CDD" id="cd20270">
    <property type="entry name" value="Complex1_LYR_SDHAF3_LYRM10"/>
    <property type="match status" value="1"/>
</dbReference>
<comment type="function">
    <text evidence="6">Plays an essential role in the assembly of succinate dehydrogenase (SDH), an enzyme complex (also referred to as respiratory complex II) that is a component of both the tricarboxylic acid (TCA) cycle and the mitochondrial electron transport chain, and which couples the oxidation of succinate to fumarate with the reduction of ubiquinone (coenzyme Q) to ubiquinol. Promotes maturation of the iron-sulfur protein subunit of the SDH catalytic dimer, protecting it from the deleterious effects of oxidants. May act together with SDHAF1.</text>
</comment>
<dbReference type="InterPro" id="IPR008381">
    <property type="entry name" value="SDHAF3/Sdh7"/>
</dbReference>
<comment type="subcellular location">
    <subcellularLocation>
        <location evidence="1 6">Mitochondrion matrix</location>
    </subcellularLocation>
</comment>
<dbReference type="GO" id="GO:0005759">
    <property type="term" value="C:mitochondrial matrix"/>
    <property type="evidence" value="ECO:0007669"/>
    <property type="project" value="UniProtKB-SubCell"/>
</dbReference>
<dbReference type="EMBL" id="JANBUW010000002">
    <property type="protein sequence ID" value="KAJ2852566.1"/>
    <property type="molecule type" value="Genomic_DNA"/>
</dbReference>
<dbReference type="OrthoDB" id="278329at2759"/>
<dbReference type="GO" id="GO:0006105">
    <property type="term" value="P:succinate metabolic process"/>
    <property type="evidence" value="ECO:0007669"/>
    <property type="project" value="TreeGrafter"/>
</dbReference>
<evidence type="ECO:0000313" key="8">
    <source>
        <dbReference type="EMBL" id="KAJ2852566.1"/>
    </source>
</evidence>
<comment type="subunit">
    <text evidence="6">Interacts with the iron-sulfur protein subunit within the SDH catalytic dimer.</text>
</comment>
<comment type="similarity">
    <text evidence="2 6">Belongs to the complex I LYR family. SDHAF3 subfamily.</text>
</comment>
<dbReference type="AlphaFoldDB" id="A0A9W8IHV9"/>
<dbReference type="GO" id="GO:0005758">
    <property type="term" value="C:mitochondrial intermembrane space"/>
    <property type="evidence" value="ECO:0007669"/>
    <property type="project" value="TreeGrafter"/>
</dbReference>
<sequence>MVNPIHLYRHILRAHRLLPREIRFVGDQYVKSEFRSHRTVSDKKFLEPFFTQWTSYLTLIREQTTPKDASSGLKTKGFGRHLDPKVLEKLDDDKAEQLLELHRATQGQDEPKASAAPPPKRK</sequence>
<proteinExistence type="inferred from homology"/>
<keyword evidence="3" id="KW-0809">Transit peptide</keyword>
<name>A0A9W8IHV9_9FUNG</name>
<evidence type="ECO:0000256" key="3">
    <source>
        <dbReference type="ARBA" id="ARBA00022946"/>
    </source>
</evidence>
<keyword evidence="5 6" id="KW-0143">Chaperone</keyword>
<accession>A0A9W8IHV9</accession>
<keyword evidence="9" id="KW-1185">Reference proteome</keyword>
<organism evidence="8 9">
    <name type="scientific">Coemansia brasiliensis</name>
    <dbReference type="NCBI Taxonomy" id="2650707"/>
    <lineage>
        <taxon>Eukaryota</taxon>
        <taxon>Fungi</taxon>
        <taxon>Fungi incertae sedis</taxon>
        <taxon>Zoopagomycota</taxon>
        <taxon>Kickxellomycotina</taxon>
        <taxon>Kickxellomycetes</taxon>
        <taxon>Kickxellales</taxon>
        <taxon>Kickxellaceae</taxon>
        <taxon>Coemansia</taxon>
    </lineage>
</organism>
<dbReference type="PANTHER" id="PTHR13137:SF6">
    <property type="entry name" value="SUCCINATE DEHYDROGENASE ASSEMBLY FACTOR 3, MITOCHONDRIAL"/>
    <property type="match status" value="1"/>
</dbReference>
<dbReference type="PANTHER" id="PTHR13137">
    <property type="entry name" value="DC11 ACN9 HOMOLOG"/>
    <property type="match status" value="1"/>
</dbReference>
<gene>
    <name evidence="8" type="ORF">IWW36_000195</name>
</gene>
<evidence type="ECO:0000256" key="6">
    <source>
        <dbReference type="RuleBase" id="RU368039"/>
    </source>
</evidence>
<dbReference type="GO" id="GO:0034553">
    <property type="term" value="P:mitochondrial respiratory chain complex II assembly"/>
    <property type="evidence" value="ECO:0007669"/>
    <property type="project" value="UniProtKB-UniRule"/>
</dbReference>
<reference evidence="8" key="1">
    <citation type="submission" date="2022-07" db="EMBL/GenBank/DDBJ databases">
        <title>Phylogenomic reconstructions and comparative analyses of Kickxellomycotina fungi.</title>
        <authorList>
            <person name="Reynolds N.K."/>
            <person name="Stajich J.E."/>
            <person name="Barry K."/>
            <person name="Grigoriev I.V."/>
            <person name="Crous P."/>
            <person name="Smith M.E."/>
        </authorList>
    </citation>
    <scope>NUCLEOTIDE SEQUENCE</scope>
    <source>
        <strain evidence="8">NRRL 1566</strain>
    </source>
</reference>
<keyword evidence="4 6" id="KW-0496">Mitochondrion</keyword>
<evidence type="ECO:0000256" key="7">
    <source>
        <dbReference type="SAM" id="MobiDB-lite"/>
    </source>
</evidence>
<comment type="caution">
    <text evidence="8">The sequence shown here is derived from an EMBL/GenBank/DDBJ whole genome shotgun (WGS) entry which is preliminary data.</text>
</comment>